<feature type="transmembrane region" description="Helical" evidence="1">
    <location>
        <begin position="151"/>
        <end position="168"/>
    </location>
</feature>
<name>X0YXR9_9ZZZZ</name>
<gene>
    <name evidence="3" type="ORF">S01H4_14371</name>
</gene>
<dbReference type="EMBL" id="BART01006305">
    <property type="protein sequence ID" value="GAG61095.1"/>
    <property type="molecule type" value="Genomic_DNA"/>
</dbReference>
<feature type="domain" description="Fatty acid desaturase" evidence="2">
    <location>
        <begin position="32"/>
        <end position="224"/>
    </location>
</feature>
<dbReference type="Pfam" id="PF00487">
    <property type="entry name" value="FA_desaturase"/>
    <property type="match status" value="1"/>
</dbReference>
<keyword evidence="1" id="KW-0812">Transmembrane</keyword>
<keyword evidence="1" id="KW-1133">Transmembrane helix</keyword>
<accession>X0YXR9</accession>
<feature type="transmembrane region" description="Helical" evidence="1">
    <location>
        <begin position="111"/>
        <end position="130"/>
    </location>
</feature>
<feature type="transmembrane region" description="Helical" evidence="1">
    <location>
        <begin position="12"/>
        <end position="30"/>
    </location>
</feature>
<reference evidence="3" key="1">
    <citation type="journal article" date="2014" name="Front. Microbiol.">
        <title>High frequency of phylogenetically diverse reductive dehalogenase-homologous genes in deep subseafloor sedimentary metagenomes.</title>
        <authorList>
            <person name="Kawai M."/>
            <person name="Futagami T."/>
            <person name="Toyoda A."/>
            <person name="Takaki Y."/>
            <person name="Nishi S."/>
            <person name="Hori S."/>
            <person name="Arai W."/>
            <person name="Tsubouchi T."/>
            <person name="Morono Y."/>
            <person name="Uchiyama I."/>
            <person name="Ito T."/>
            <person name="Fujiyama A."/>
            <person name="Inagaki F."/>
            <person name="Takami H."/>
        </authorList>
    </citation>
    <scope>NUCLEOTIDE SEQUENCE</scope>
    <source>
        <strain evidence="3">Expedition CK06-06</strain>
    </source>
</reference>
<comment type="caution">
    <text evidence="3">The sequence shown here is derived from an EMBL/GenBank/DDBJ whole genome shotgun (WGS) entry which is preliminary data.</text>
</comment>
<dbReference type="GO" id="GO:0006629">
    <property type="term" value="P:lipid metabolic process"/>
    <property type="evidence" value="ECO:0007669"/>
    <property type="project" value="InterPro"/>
</dbReference>
<keyword evidence="1" id="KW-0472">Membrane</keyword>
<dbReference type="InterPro" id="IPR005804">
    <property type="entry name" value="FA_desaturase_dom"/>
</dbReference>
<organism evidence="3">
    <name type="scientific">marine sediment metagenome</name>
    <dbReference type="NCBI Taxonomy" id="412755"/>
    <lineage>
        <taxon>unclassified sequences</taxon>
        <taxon>metagenomes</taxon>
        <taxon>ecological metagenomes</taxon>
    </lineage>
</organism>
<dbReference type="AlphaFoldDB" id="X0YXR9"/>
<sequence>MLRHHEDLRPLFFHAVYFGLLTLGFQHGVVDWWSVPLVMLLCVTSFQGAVQTHNAIHSPVFRGRWPNKVYQVVLTLIYGHPVSSYVPGHNLSHHKHIQTRRDVMRTTKTRFRYNGFNVLFFFFAVGPSIMRADAQYTVLMRKRHPRWFRQAVAELSILMLVQVALLVVDWRAFLVFWLLPHLYAQWGIVTMNLLQHDGCDAESEYNHSRNFVGPVLNWLTFNNG</sequence>
<protein>
    <recommendedName>
        <fullName evidence="2">Fatty acid desaturase domain-containing protein</fullName>
    </recommendedName>
</protein>
<evidence type="ECO:0000259" key="2">
    <source>
        <dbReference type="Pfam" id="PF00487"/>
    </source>
</evidence>
<proteinExistence type="predicted"/>
<evidence type="ECO:0000256" key="1">
    <source>
        <dbReference type="SAM" id="Phobius"/>
    </source>
</evidence>
<feature type="transmembrane region" description="Helical" evidence="1">
    <location>
        <begin position="174"/>
        <end position="194"/>
    </location>
</feature>
<feature type="non-terminal residue" evidence="3">
    <location>
        <position position="224"/>
    </location>
</feature>
<evidence type="ECO:0000313" key="3">
    <source>
        <dbReference type="EMBL" id="GAG61095.1"/>
    </source>
</evidence>